<dbReference type="EMBL" id="SACY01000006">
    <property type="protein sequence ID" value="RVU23320.1"/>
    <property type="molecule type" value="Genomic_DNA"/>
</dbReference>
<accession>A0A437PM16</accession>
<evidence type="ECO:0000313" key="1">
    <source>
        <dbReference type="EMBL" id="RVU23320.1"/>
    </source>
</evidence>
<reference evidence="1 2" key="1">
    <citation type="submission" date="2019-01" db="EMBL/GenBank/DDBJ databases">
        <authorList>
            <person name="Chen W.-M."/>
        </authorList>
    </citation>
    <scope>NUCLEOTIDE SEQUENCE [LARGE SCALE GENOMIC DNA]</scope>
    <source>
        <strain evidence="1 2">FSY-15</strain>
    </source>
</reference>
<sequence>MPQNFSSVIKSKSTQERVMQMLLFLMEQKNLVARPTIERTLNVNARTIFRYLNIIEDEWKIPLVKSGGRYGVKRISSSNQNTFTSEEVQSLYQVLKDMPEGDMKQSIREKLLLIYQERKQAESLMEQRIMDKIEWLEHHVNQTKVKFLIKIKNYTSLNGDSVRTRLLAPIYFNTINLELYAFDMEENVPNKELKVFKLDRMEGLEKMKERIPKNFEKEHDLSRDPFGFLIKGQDLYSVCMNMDLIAFKLFELQFPSLMSKIEIWKKQDKVKYRLQMDVVRPDPLVGFCLGQLNHIEFENSDKFLSALKAYYEQYIQVNLGKLGI</sequence>
<gene>
    <name evidence="1" type="ORF">EOJ36_11340</name>
</gene>
<evidence type="ECO:0000313" key="2">
    <source>
        <dbReference type="Proteomes" id="UP000282832"/>
    </source>
</evidence>
<proteinExistence type="predicted"/>
<dbReference type="RefSeq" id="WP_127805462.1">
    <property type="nucleotide sequence ID" value="NZ_SACY01000006.1"/>
</dbReference>
<dbReference type="Proteomes" id="UP000282832">
    <property type="component" value="Unassembled WGS sequence"/>
</dbReference>
<comment type="caution">
    <text evidence="1">The sequence shown here is derived from an EMBL/GenBank/DDBJ whole genome shotgun (WGS) entry which is preliminary data.</text>
</comment>
<dbReference type="AlphaFoldDB" id="A0A437PM16"/>
<organism evidence="1 2">
    <name type="scientific">Sandaracinomonas limnophila</name>
    <dbReference type="NCBI Taxonomy" id="1862386"/>
    <lineage>
        <taxon>Bacteria</taxon>
        <taxon>Pseudomonadati</taxon>
        <taxon>Bacteroidota</taxon>
        <taxon>Cytophagia</taxon>
        <taxon>Cytophagales</taxon>
        <taxon>Flectobacillaceae</taxon>
        <taxon>Sandaracinomonas</taxon>
    </lineage>
</organism>
<evidence type="ECO:0008006" key="3">
    <source>
        <dbReference type="Google" id="ProtNLM"/>
    </source>
</evidence>
<keyword evidence="2" id="KW-1185">Reference proteome</keyword>
<name>A0A437PM16_9BACT</name>
<protein>
    <recommendedName>
        <fullName evidence="3">WYL domain-containing protein</fullName>
    </recommendedName>
</protein>